<feature type="transmembrane region" description="Helical" evidence="2">
    <location>
        <begin position="115"/>
        <end position="135"/>
    </location>
</feature>
<protein>
    <submittedName>
        <fullName evidence="4">Zf-HC2 domain-containing protein</fullName>
    </submittedName>
</protein>
<feature type="domain" description="Putative zinc-finger" evidence="3">
    <location>
        <begin position="43"/>
        <end position="63"/>
    </location>
</feature>
<name>A0ABV0J729_9CYAN</name>
<organism evidence="4 5">
    <name type="scientific">Trichocoleus desertorum GB2-A4</name>
    <dbReference type="NCBI Taxonomy" id="2933944"/>
    <lineage>
        <taxon>Bacteria</taxon>
        <taxon>Bacillati</taxon>
        <taxon>Cyanobacteriota</taxon>
        <taxon>Cyanophyceae</taxon>
        <taxon>Leptolyngbyales</taxon>
        <taxon>Trichocoleusaceae</taxon>
        <taxon>Trichocoleus</taxon>
    </lineage>
</organism>
<comment type="caution">
    <text evidence="4">The sequence shown here is derived from an EMBL/GenBank/DDBJ whole genome shotgun (WGS) entry which is preliminary data.</text>
</comment>
<evidence type="ECO:0000313" key="5">
    <source>
        <dbReference type="Proteomes" id="UP001464891"/>
    </source>
</evidence>
<keyword evidence="2" id="KW-1133">Transmembrane helix</keyword>
<keyword evidence="2" id="KW-0472">Membrane</keyword>
<dbReference type="RefSeq" id="WP_242017025.1">
    <property type="nucleotide sequence ID" value="NZ_JAMPKM010000003.1"/>
</dbReference>
<reference evidence="4 5" key="1">
    <citation type="submission" date="2022-04" db="EMBL/GenBank/DDBJ databases">
        <title>Positive selection, recombination, and allopatry shape intraspecific diversity of widespread and dominant cyanobacteria.</title>
        <authorList>
            <person name="Wei J."/>
            <person name="Shu W."/>
            <person name="Hu C."/>
        </authorList>
    </citation>
    <scope>NUCLEOTIDE SEQUENCE [LARGE SCALE GENOMIC DNA]</scope>
    <source>
        <strain evidence="4 5">GB2-A4</strain>
    </source>
</reference>
<keyword evidence="2" id="KW-0812">Transmembrane</keyword>
<evidence type="ECO:0000256" key="1">
    <source>
        <dbReference type="SAM" id="MobiDB-lite"/>
    </source>
</evidence>
<evidence type="ECO:0000256" key="2">
    <source>
        <dbReference type="SAM" id="Phobius"/>
    </source>
</evidence>
<keyword evidence="5" id="KW-1185">Reference proteome</keyword>
<dbReference type="Pfam" id="PF13490">
    <property type="entry name" value="zf-HC2"/>
    <property type="match status" value="1"/>
</dbReference>
<dbReference type="Proteomes" id="UP001464891">
    <property type="component" value="Unassembled WGS sequence"/>
</dbReference>
<evidence type="ECO:0000259" key="3">
    <source>
        <dbReference type="Pfam" id="PF13490"/>
    </source>
</evidence>
<dbReference type="InterPro" id="IPR027383">
    <property type="entry name" value="Znf_put"/>
</dbReference>
<accession>A0ABV0J729</accession>
<evidence type="ECO:0000313" key="4">
    <source>
        <dbReference type="EMBL" id="MEP0817073.1"/>
    </source>
</evidence>
<dbReference type="EMBL" id="JAMPKM010000003">
    <property type="protein sequence ID" value="MEP0817073.1"/>
    <property type="molecule type" value="Genomic_DNA"/>
</dbReference>
<gene>
    <name evidence="4" type="ORF">NC998_08180</name>
</gene>
<proteinExistence type="predicted"/>
<feature type="region of interest" description="Disordered" evidence="1">
    <location>
        <begin position="1"/>
        <end position="35"/>
    </location>
</feature>
<sequence length="208" mass="22480">MMSDFESRNSSKPTSPEDGFTGQIDNPHQPTGARSMLQRDRFELLSAYLDGEVTAAERKQVEEWLATDPVVKRLYTRLLELRQGLQAMPVPAASQSVDQTVDAVFKRVNRRPKQLLLWGGAAVAALFVGAVSGFLPGNNSFSPQFAQSPIEGSGAAQNAQLPSSAQPVNSDALMIALDQPVVEIPKAPVSLPADAVEDIHNDSNDNIR</sequence>